<reference evidence="1" key="1">
    <citation type="submission" date="2022-03" db="EMBL/GenBank/DDBJ databases">
        <authorList>
            <person name="Santos J.D.N."/>
            <person name="Kallscheuer N."/>
            <person name="Jogler C."/>
            <person name="Lage O.M."/>
        </authorList>
    </citation>
    <scope>NUCLEOTIDE SEQUENCE</scope>
    <source>
        <strain evidence="1">M600PL45_2</strain>
    </source>
</reference>
<protein>
    <submittedName>
        <fullName evidence="1">MazG-like family protein</fullName>
    </submittedName>
</protein>
<name>A0ABS9SSW7_9ACTN</name>
<keyword evidence="2" id="KW-1185">Reference proteome</keyword>
<reference evidence="1" key="2">
    <citation type="journal article" date="2023" name="Int. J. Syst. Evol. Microbiol.">
        <title>Streptomyces marispadix sp. nov., isolated from marine beach sediment of the Northern Coast of Portugal.</title>
        <authorList>
            <person name="dos Santos J.D.N."/>
            <person name="Vitorino I.R."/>
            <person name="Kallscheuer N."/>
            <person name="Srivastava A."/>
            <person name="Krautwurst S."/>
            <person name="Marz M."/>
            <person name="Jogler C."/>
            <person name="Lobo Da Cunha A."/>
            <person name="Catita J."/>
            <person name="Goncalves H."/>
            <person name="Gonzalez I."/>
            <person name="Reyes F."/>
            <person name="Lage O.M."/>
        </authorList>
    </citation>
    <scope>NUCLEOTIDE SEQUENCE</scope>
    <source>
        <strain evidence="1">M600PL45_2</strain>
    </source>
</reference>
<dbReference type="Gene3D" id="1.10.287.1080">
    <property type="entry name" value="MazG-like"/>
    <property type="match status" value="1"/>
</dbReference>
<gene>
    <name evidence="1" type="ORF">MMA15_02735</name>
</gene>
<dbReference type="SUPFAM" id="SSF101386">
    <property type="entry name" value="all-alpha NTP pyrophosphatases"/>
    <property type="match status" value="1"/>
</dbReference>
<organism evidence="1 2">
    <name type="scientific">Streptomyces marispadix</name>
    <dbReference type="NCBI Taxonomy" id="2922868"/>
    <lineage>
        <taxon>Bacteria</taxon>
        <taxon>Bacillati</taxon>
        <taxon>Actinomycetota</taxon>
        <taxon>Actinomycetes</taxon>
        <taxon>Kitasatosporales</taxon>
        <taxon>Streptomycetaceae</taxon>
        <taxon>Streptomyces</taxon>
    </lineage>
</organism>
<dbReference type="InterPro" id="IPR044548">
    <property type="entry name" value="AF0060_NTP-PPase_MazG-like"/>
</dbReference>
<dbReference type="Proteomes" id="UP001166784">
    <property type="component" value="Unassembled WGS sequence"/>
</dbReference>
<dbReference type="RefSeq" id="WP_241057327.1">
    <property type="nucleotide sequence ID" value="NZ_JAKWJU010000002.1"/>
</dbReference>
<accession>A0ABS9SSW7</accession>
<evidence type="ECO:0000313" key="2">
    <source>
        <dbReference type="Proteomes" id="UP001166784"/>
    </source>
</evidence>
<dbReference type="CDD" id="cd11533">
    <property type="entry name" value="NTP-PPase_Af0060_like"/>
    <property type="match status" value="1"/>
</dbReference>
<comment type="caution">
    <text evidence="1">The sequence shown here is derived from an EMBL/GenBank/DDBJ whole genome shotgun (WGS) entry which is preliminary data.</text>
</comment>
<sequence length="114" mass="12554">MTPDQWATIRRLVDWLDAANGDGEQETAMRLMKLAEESGEVMQAYIGAMGQNPRKGRTHTPDDVAAELCDVILTAAVALHRFTDDPAGALDAKIREVARRSLPPGPRTARDERK</sequence>
<evidence type="ECO:0000313" key="1">
    <source>
        <dbReference type="EMBL" id="MCH6159369.1"/>
    </source>
</evidence>
<proteinExistence type="predicted"/>
<dbReference type="EMBL" id="JAKWJU010000002">
    <property type="protein sequence ID" value="MCH6159369.1"/>
    <property type="molecule type" value="Genomic_DNA"/>
</dbReference>